<dbReference type="InterPro" id="IPR005824">
    <property type="entry name" value="KOW"/>
</dbReference>
<evidence type="ECO:0000256" key="5">
    <source>
        <dbReference type="ARBA" id="ARBA00022884"/>
    </source>
</evidence>
<evidence type="ECO:0000313" key="13">
    <source>
        <dbReference type="EMBL" id="KRL63168.1"/>
    </source>
</evidence>
<dbReference type="InterPro" id="IPR014722">
    <property type="entry name" value="Rib_uL2_dom2"/>
</dbReference>
<dbReference type="InterPro" id="IPR005825">
    <property type="entry name" value="Ribosomal_uL24_CS"/>
</dbReference>
<comment type="similarity">
    <text evidence="2 10 11">Belongs to the universal ribosomal protein uL24 family.</text>
</comment>
<proteinExistence type="inferred from homology"/>
<dbReference type="FunFam" id="2.30.30.30:FF:000004">
    <property type="entry name" value="50S ribosomal protein L24"/>
    <property type="match status" value="1"/>
</dbReference>
<dbReference type="EMBL" id="AZFB01000005">
    <property type="protein sequence ID" value="KRL63168.1"/>
    <property type="molecule type" value="Genomic_DNA"/>
</dbReference>
<dbReference type="InterPro" id="IPR041988">
    <property type="entry name" value="Ribosomal_uL24_KOW"/>
</dbReference>
<dbReference type="PATRIC" id="fig|1122152.4.peg.1138"/>
<evidence type="ECO:0000256" key="2">
    <source>
        <dbReference type="ARBA" id="ARBA00010618"/>
    </source>
</evidence>
<protein>
    <recommendedName>
        <fullName evidence="8 10">Large ribosomal subunit protein uL24</fullName>
    </recommendedName>
</protein>
<evidence type="ECO:0000256" key="4">
    <source>
        <dbReference type="ARBA" id="ARBA00022730"/>
    </source>
</evidence>
<evidence type="ECO:0000256" key="3">
    <source>
        <dbReference type="ARBA" id="ARBA00011838"/>
    </source>
</evidence>
<dbReference type="AlphaFoldDB" id="A0A0R1S234"/>
<evidence type="ECO:0000256" key="1">
    <source>
        <dbReference type="ARBA" id="ARBA00004072"/>
    </source>
</evidence>
<dbReference type="STRING" id="1122152.GCA_000425905_00748"/>
<keyword evidence="4 10" id="KW-0699">rRNA-binding</keyword>
<comment type="function">
    <text evidence="9 10">One of the proteins that surrounds the polypeptide exit tunnel on the outside of the subunit.</text>
</comment>
<comment type="caution">
    <text evidence="13">The sequence shown here is derived from an EMBL/GenBank/DDBJ whole genome shotgun (WGS) entry which is preliminary data.</text>
</comment>
<dbReference type="CDD" id="cd06089">
    <property type="entry name" value="KOW_RPL26"/>
    <property type="match status" value="1"/>
</dbReference>
<evidence type="ECO:0000256" key="6">
    <source>
        <dbReference type="ARBA" id="ARBA00022980"/>
    </source>
</evidence>
<dbReference type="OrthoDB" id="9807419at2"/>
<dbReference type="PANTHER" id="PTHR12903">
    <property type="entry name" value="MITOCHONDRIAL RIBOSOMAL PROTEIN L24"/>
    <property type="match status" value="1"/>
</dbReference>
<dbReference type="InterPro" id="IPR057264">
    <property type="entry name" value="Ribosomal_uL24_C"/>
</dbReference>
<keyword evidence="5 10" id="KW-0694">RNA-binding</keyword>
<evidence type="ECO:0000256" key="8">
    <source>
        <dbReference type="ARBA" id="ARBA00035206"/>
    </source>
</evidence>
<dbReference type="GO" id="GO:0006412">
    <property type="term" value="P:translation"/>
    <property type="evidence" value="ECO:0007669"/>
    <property type="project" value="UniProtKB-UniRule"/>
</dbReference>
<dbReference type="GO" id="GO:0005840">
    <property type="term" value="C:ribosome"/>
    <property type="evidence" value="ECO:0007669"/>
    <property type="project" value="UniProtKB-KW"/>
</dbReference>
<dbReference type="Pfam" id="PF00467">
    <property type="entry name" value="KOW"/>
    <property type="match status" value="1"/>
</dbReference>
<sequence length="104" mass="11199">MFVKTGDKVKVIAGKEKGKEGTVIKVDRKNNRVVVKGLNMIKKHEKPSQTNANGGVVETEGSIHASNVMLVDPESGKPTRIGHEVVDGKKVRIAKVSGKAIDKK</sequence>
<dbReference type="PROSITE" id="PS01108">
    <property type="entry name" value="RIBOSOMAL_L24"/>
    <property type="match status" value="1"/>
</dbReference>
<dbReference type="GO" id="GO:1990904">
    <property type="term" value="C:ribonucleoprotein complex"/>
    <property type="evidence" value="ECO:0007669"/>
    <property type="project" value="UniProtKB-KW"/>
</dbReference>
<evidence type="ECO:0000256" key="7">
    <source>
        <dbReference type="ARBA" id="ARBA00023274"/>
    </source>
</evidence>
<dbReference type="NCBIfam" id="TIGR01079">
    <property type="entry name" value="rplX_bact"/>
    <property type="match status" value="1"/>
</dbReference>
<comment type="subunit">
    <text evidence="3 10">Part of the 50S ribosomal subunit.</text>
</comment>
<keyword evidence="7 10" id="KW-0687">Ribonucleoprotein</keyword>
<dbReference type="GO" id="GO:0019843">
    <property type="term" value="F:rRNA binding"/>
    <property type="evidence" value="ECO:0007669"/>
    <property type="project" value="UniProtKB-UniRule"/>
</dbReference>
<dbReference type="GO" id="GO:0003735">
    <property type="term" value="F:structural constituent of ribosome"/>
    <property type="evidence" value="ECO:0007669"/>
    <property type="project" value="InterPro"/>
</dbReference>
<dbReference type="RefSeq" id="WP_027825723.1">
    <property type="nucleotide sequence ID" value="NZ_AZFB01000005.1"/>
</dbReference>
<keyword evidence="6 10" id="KW-0689">Ribosomal protein</keyword>
<feature type="domain" description="KOW" evidence="12">
    <location>
        <begin position="2"/>
        <end position="29"/>
    </location>
</feature>
<gene>
    <name evidence="10" type="primary">rplX</name>
    <name evidence="13" type="ORF">FC23_GL001108</name>
</gene>
<evidence type="ECO:0000259" key="12">
    <source>
        <dbReference type="SMART" id="SM00739"/>
    </source>
</evidence>
<evidence type="ECO:0000256" key="10">
    <source>
        <dbReference type="HAMAP-Rule" id="MF_01326"/>
    </source>
</evidence>
<name>A0A0R1S234_9LACO</name>
<evidence type="ECO:0000256" key="11">
    <source>
        <dbReference type="RuleBase" id="RU003477"/>
    </source>
</evidence>
<dbReference type="Pfam" id="PF17136">
    <property type="entry name" value="ribosomal_L24"/>
    <property type="match status" value="1"/>
</dbReference>
<evidence type="ECO:0000256" key="9">
    <source>
        <dbReference type="ARBA" id="ARBA00058688"/>
    </source>
</evidence>
<organism evidence="13 14">
    <name type="scientific">Lactobacillus psittaci DSM 15354</name>
    <dbReference type="NCBI Taxonomy" id="1122152"/>
    <lineage>
        <taxon>Bacteria</taxon>
        <taxon>Bacillati</taxon>
        <taxon>Bacillota</taxon>
        <taxon>Bacilli</taxon>
        <taxon>Lactobacillales</taxon>
        <taxon>Lactobacillaceae</taxon>
        <taxon>Lactobacillus</taxon>
    </lineage>
</organism>
<evidence type="ECO:0000313" key="14">
    <source>
        <dbReference type="Proteomes" id="UP000051931"/>
    </source>
</evidence>
<dbReference type="InterPro" id="IPR008991">
    <property type="entry name" value="Translation_prot_SH3-like_sf"/>
</dbReference>
<dbReference type="eggNOG" id="COG0198">
    <property type="taxonomic scope" value="Bacteria"/>
</dbReference>
<comment type="function">
    <text evidence="1 10">One of two assembly initiator proteins, it binds directly to the 5'-end of the 23S rRNA, where it nucleates assembly of the 50S subunit.</text>
</comment>
<dbReference type="SMART" id="SM00739">
    <property type="entry name" value="KOW"/>
    <property type="match status" value="1"/>
</dbReference>
<dbReference type="InterPro" id="IPR003256">
    <property type="entry name" value="Ribosomal_uL24"/>
</dbReference>
<dbReference type="HAMAP" id="MF_01326_B">
    <property type="entry name" value="Ribosomal_uL24_B"/>
    <property type="match status" value="1"/>
</dbReference>
<accession>A0A0R1S234</accession>
<dbReference type="Gene3D" id="2.30.30.30">
    <property type="match status" value="1"/>
</dbReference>
<dbReference type="Proteomes" id="UP000051931">
    <property type="component" value="Unassembled WGS sequence"/>
</dbReference>
<dbReference type="SUPFAM" id="SSF50104">
    <property type="entry name" value="Translation proteins SH3-like domain"/>
    <property type="match status" value="1"/>
</dbReference>
<reference evidence="13 14" key="1">
    <citation type="journal article" date="2015" name="Genome Announc.">
        <title>Expanding the biotechnology potential of lactobacilli through comparative genomics of 213 strains and associated genera.</title>
        <authorList>
            <person name="Sun Z."/>
            <person name="Harris H.M."/>
            <person name="McCann A."/>
            <person name="Guo C."/>
            <person name="Argimon S."/>
            <person name="Zhang W."/>
            <person name="Yang X."/>
            <person name="Jeffery I.B."/>
            <person name="Cooney J.C."/>
            <person name="Kagawa T.F."/>
            <person name="Liu W."/>
            <person name="Song Y."/>
            <person name="Salvetti E."/>
            <person name="Wrobel A."/>
            <person name="Rasinkangas P."/>
            <person name="Parkhill J."/>
            <person name="Rea M.C."/>
            <person name="O'Sullivan O."/>
            <person name="Ritari J."/>
            <person name="Douillard F.P."/>
            <person name="Paul Ross R."/>
            <person name="Yang R."/>
            <person name="Briner A.E."/>
            <person name="Felis G.E."/>
            <person name="de Vos W.M."/>
            <person name="Barrangou R."/>
            <person name="Klaenhammer T.R."/>
            <person name="Caufield P.W."/>
            <person name="Cui Y."/>
            <person name="Zhang H."/>
            <person name="O'Toole P.W."/>
        </authorList>
    </citation>
    <scope>NUCLEOTIDE SEQUENCE [LARGE SCALE GENOMIC DNA]</scope>
    <source>
        <strain evidence="13 14">DSM 15354</strain>
    </source>
</reference>
<keyword evidence="14" id="KW-1185">Reference proteome</keyword>